<dbReference type="AlphaFoldDB" id="A0A6I9LTB8"/>
<gene>
    <name evidence="2" type="primary">Ccdc54</name>
</gene>
<keyword evidence="3" id="KW-1185">Reference proteome</keyword>
<evidence type="ECO:0000256" key="1">
    <source>
        <dbReference type="SAM" id="MobiDB-lite"/>
    </source>
</evidence>
<dbReference type="RefSeq" id="XP_006990049.1">
    <property type="nucleotide sequence ID" value="XM_006989987.3"/>
</dbReference>
<dbReference type="InterPro" id="IPR037758">
    <property type="entry name" value="CCDC54"/>
</dbReference>
<feature type="compositionally biased region" description="Polar residues" evidence="1">
    <location>
        <begin position="209"/>
        <end position="222"/>
    </location>
</feature>
<reference evidence="2 3" key="1">
    <citation type="submission" date="2018-10" db="EMBL/GenBank/DDBJ databases">
        <title>Improved assembly of the deer mouse Peromyscus maniculatus genome.</title>
        <authorList>
            <person name="Lassance J.-M."/>
            <person name="Hoekstra H.E."/>
        </authorList>
    </citation>
    <scope>NUCLEOTIDE SEQUENCE [LARGE SCALE GENOMIC DNA]</scope>
</reference>
<evidence type="ECO:0000313" key="2">
    <source>
        <dbReference type="Ensembl" id="ENSPEMP00000028989.1"/>
    </source>
</evidence>
<dbReference type="PANTHER" id="PTHR37880">
    <property type="entry name" value="COILED-COIL DOMAIN-CONTAINING PROTEIN 54"/>
    <property type="match status" value="1"/>
</dbReference>
<dbReference type="CTD" id="84692"/>
<reference evidence="2" key="2">
    <citation type="submission" date="2025-08" db="UniProtKB">
        <authorList>
            <consortium name="Ensembl"/>
        </authorList>
    </citation>
    <scope>IDENTIFICATION</scope>
</reference>
<dbReference type="GeneTree" id="ENSGT00390000008948"/>
<evidence type="ECO:0000313" key="3">
    <source>
        <dbReference type="Proteomes" id="UP000694547"/>
    </source>
</evidence>
<dbReference type="Proteomes" id="UP000694547">
    <property type="component" value="Chromosome 12"/>
</dbReference>
<protein>
    <submittedName>
        <fullName evidence="2">Coiled-coil domain containing 54</fullName>
    </submittedName>
</protein>
<dbReference type="Ensembl" id="ENSPEMT00000037900.1">
    <property type="protein sequence ID" value="ENSPEMP00000028989.1"/>
    <property type="gene ID" value="ENSPEMG00000027662.1"/>
</dbReference>
<proteinExistence type="predicted"/>
<feature type="region of interest" description="Disordered" evidence="1">
    <location>
        <begin position="181"/>
        <end position="222"/>
    </location>
</feature>
<organism evidence="2 3">
    <name type="scientific">Peromyscus maniculatus bairdii</name>
    <name type="common">Prairie deer mouse</name>
    <dbReference type="NCBI Taxonomy" id="230844"/>
    <lineage>
        <taxon>Eukaryota</taxon>
        <taxon>Metazoa</taxon>
        <taxon>Chordata</taxon>
        <taxon>Craniata</taxon>
        <taxon>Vertebrata</taxon>
        <taxon>Euteleostomi</taxon>
        <taxon>Mammalia</taxon>
        <taxon>Eutheria</taxon>
        <taxon>Euarchontoglires</taxon>
        <taxon>Glires</taxon>
        <taxon>Rodentia</taxon>
        <taxon>Myomorpha</taxon>
        <taxon>Muroidea</taxon>
        <taxon>Cricetidae</taxon>
        <taxon>Neotominae</taxon>
        <taxon>Peromyscus</taxon>
    </lineage>
</organism>
<dbReference type="PANTHER" id="PTHR37880:SF1">
    <property type="entry name" value="COILED-COIL DOMAIN-CONTAINING PROTEIN 54"/>
    <property type="match status" value="1"/>
</dbReference>
<sequence length="325" mass="37256">MYRFHTKRVRAAAGRVWVSNLHKIRRSLKNVYQKCKTQHSYSTSYPTVASYDCDQDALSLDEERNLTATLQDIKSGQMELLSQMADIVSAISDIQEKIGHCQKQMEVLEVRINTSEDRQIAATKDILSMREDIDTLKKKVTGLENQNSFSSIHCLEVLEEQVSKEFVQLFHKLLQLEPPKNTHPKISSAESERVPRYPEPTGQIKEKTMSSQTKTPQKSNNLRNASAICKKARSNIYLYPDFSTWIKLTFVHGGKWRFFLSATKLEEFVQWLLSRPTILPEEPQITPQRDCAFTGPIANLATICLSLFNCIYSLFSSSKQEVTRL</sequence>
<dbReference type="OrthoDB" id="9446450at2759"/>
<name>A0A6I9LTB8_PERMB</name>
<dbReference type="GeneID" id="102922408"/>
<reference evidence="2" key="3">
    <citation type="submission" date="2025-09" db="UniProtKB">
        <authorList>
            <consortium name="Ensembl"/>
        </authorList>
    </citation>
    <scope>IDENTIFICATION</scope>
</reference>
<accession>A0A6I9LTB8</accession>